<keyword evidence="3 7" id="KW-0812">Transmembrane</keyword>
<feature type="transmembrane region" description="Helical" evidence="7">
    <location>
        <begin position="712"/>
        <end position="736"/>
    </location>
</feature>
<organism evidence="8 9">
    <name type="scientific">Cylicocyclus nassatus</name>
    <name type="common">Nematode worm</name>
    <dbReference type="NCBI Taxonomy" id="53992"/>
    <lineage>
        <taxon>Eukaryota</taxon>
        <taxon>Metazoa</taxon>
        <taxon>Ecdysozoa</taxon>
        <taxon>Nematoda</taxon>
        <taxon>Chromadorea</taxon>
        <taxon>Rhabditida</taxon>
        <taxon>Rhabditina</taxon>
        <taxon>Rhabditomorpha</taxon>
        <taxon>Strongyloidea</taxon>
        <taxon>Strongylidae</taxon>
        <taxon>Cylicocyclus</taxon>
    </lineage>
</organism>
<feature type="transmembrane region" description="Helical" evidence="7">
    <location>
        <begin position="268"/>
        <end position="288"/>
    </location>
</feature>
<evidence type="ECO:0000256" key="6">
    <source>
        <dbReference type="ARBA" id="ARBA00023136"/>
    </source>
</evidence>
<comment type="subcellular location">
    <subcellularLocation>
        <location evidence="1">Membrane</location>
        <topology evidence="1">Multi-pass membrane protein</topology>
    </subcellularLocation>
</comment>
<reference evidence="8" key="1">
    <citation type="submission" date="2023-07" db="EMBL/GenBank/DDBJ databases">
        <authorList>
            <consortium name="CYATHOMIX"/>
        </authorList>
    </citation>
    <scope>NUCLEOTIDE SEQUENCE</scope>
    <source>
        <strain evidence="8">N/A</strain>
    </source>
</reference>
<dbReference type="PROSITE" id="PS50267">
    <property type="entry name" value="NA_NEUROTRAN_SYMP_3"/>
    <property type="match status" value="1"/>
</dbReference>
<feature type="transmembrane region" description="Helical" evidence="7">
    <location>
        <begin position="649"/>
        <end position="666"/>
    </location>
</feature>
<comment type="caution">
    <text evidence="8">The sequence shown here is derived from an EMBL/GenBank/DDBJ whole genome shotgun (WGS) entry which is preliminary data.</text>
</comment>
<feature type="transmembrane region" description="Helical" evidence="7">
    <location>
        <begin position="608"/>
        <end position="629"/>
    </location>
</feature>
<feature type="transmembrane region" description="Helical" evidence="7">
    <location>
        <begin position="534"/>
        <end position="557"/>
    </location>
</feature>
<dbReference type="EMBL" id="CATQJL010000316">
    <property type="protein sequence ID" value="CAJ0605469.1"/>
    <property type="molecule type" value="Genomic_DNA"/>
</dbReference>
<dbReference type="Proteomes" id="UP001176961">
    <property type="component" value="Unassembled WGS sequence"/>
</dbReference>
<evidence type="ECO:0000256" key="2">
    <source>
        <dbReference type="ARBA" id="ARBA00022448"/>
    </source>
</evidence>
<keyword evidence="5 7" id="KW-1133">Transmembrane helix</keyword>
<feature type="transmembrane region" description="Helical" evidence="7">
    <location>
        <begin position="364"/>
        <end position="387"/>
    </location>
</feature>
<dbReference type="InterPro" id="IPR000175">
    <property type="entry name" value="Na/ntran_symport"/>
</dbReference>
<evidence type="ECO:0000256" key="5">
    <source>
        <dbReference type="ARBA" id="ARBA00022989"/>
    </source>
</evidence>
<feature type="transmembrane region" description="Helical" evidence="7">
    <location>
        <begin position="300"/>
        <end position="319"/>
    </location>
</feature>
<evidence type="ECO:0000256" key="7">
    <source>
        <dbReference type="SAM" id="Phobius"/>
    </source>
</evidence>
<evidence type="ECO:0000256" key="3">
    <source>
        <dbReference type="ARBA" id="ARBA00022692"/>
    </source>
</evidence>
<dbReference type="InterPro" id="IPR037272">
    <property type="entry name" value="SNS_sf"/>
</dbReference>
<feature type="transmembrane region" description="Helical" evidence="7">
    <location>
        <begin position="399"/>
        <end position="421"/>
    </location>
</feature>
<evidence type="ECO:0000256" key="4">
    <source>
        <dbReference type="ARBA" id="ARBA00022847"/>
    </source>
</evidence>
<proteinExistence type="predicted"/>
<feature type="transmembrane region" description="Helical" evidence="7">
    <location>
        <begin position="185"/>
        <end position="203"/>
    </location>
</feature>
<evidence type="ECO:0000256" key="1">
    <source>
        <dbReference type="ARBA" id="ARBA00004141"/>
    </source>
</evidence>
<name>A0AA36H7F9_CYLNA</name>
<feature type="transmembrane region" description="Helical" evidence="7">
    <location>
        <begin position="484"/>
        <end position="505"/>
    </location>
</feature>
<dbReference type="AlphaFoldDB" id="A0AA36H7F9"/>
<feature type="transmembrane region" description="Helical" evidence="7">
    <location>
        <begin position="433"/>
        <end position="452"/>
    </location>
</feature>
<evidence type="ECO:0000313" key="8">
    <source>
        <dbReference type="EMBL" id="CAJ0605469.1"/>
    </source>
</evidence>
<feature type="transmembrane region" description="Helical" evidence="7">
    <location>
        <begin position="215"/>
        <end position="237"/>
    </location>
</feature>
<protein>
    <submittedName>
        <fullName evidence="8">Uncharacterized protein</fullName>
    </submittedName>
</protein>
<dbReference type="Pfam" id="PF00209">
    <property type="entry name" value="SNF"/>
    <property type="match status" value="1"/>
</dbReference>
<keyword evidence="6 7" id="KW-0472">Membrane</keyword>
<feature type="transmembrane region" description="Helical" evidence="7">
    <location>
        <begin position="678"/>
        <end position="700"/>
    </location>
</feature>
<keyword evidence="2" id="KW-0813">Transport</keyword>
<gene>
    <name evidence="8" type="ORF">CYNAS_LOCUS17452</name>
</gene>
<dbReference type="PANTHER" id="PTHR11616">
    <property type="entry name" value="SODIUM/CHLORIDE DEPENDENT TRANSPORTER"/>
    <property type="match status" value="1"/>
</dbReference>
<evidence type="ECO:0000313" key="9">
    <source>
        <dbReference type="Proteomes" id="UP001176961"/>
    </source>
</evidence>
<accession>A0AA36H7F9</accession>
<dbReference type="SUPFAM" id="SSF161070">
    <property type="entry name" value="SNF-like"/>
    <property type="match status" value="1"/>
</dbReference>
<dbReference type="GO" id="GO:0005886">
    <property type="term" value="C:plasma membrane"/>
    <property type="evidence" value="ECO:0007669"/>
    <property type="project" value="TreeGrafter"/>
</dbReference>
<dbReference type="PANTHER" id="PTHR11616:SF240">
    <property type="entry name" value="BLOATED TUBULES, ISOFORM B-RELATED"/>
    <property type="match status" value="1"/>
</dbReference>
<keyword evidence="4" id="KW-0769">Symport</keyword>
<dbReference type="GO" id="GO:0015375">
    <property type="term" value="F:glycine:sodium symporter activity"/>
    <property type="evidence" value="ECO:0007669"/>
    <property type="project" value="TreeGrafter"/>
</dbReference>
<keyword evidence="9" id="KW-1185">Reference proteome</keyword>
<sequence length="775" mass="87250">MFGYDDSYGYSTALLGVAPYATQLALGPISWVLFFPLFALPAVSLMLSIGSLSTHGPVLTYKRLAPIAAGLGWALTWHVAERLYVEGLRAAQNLLYLVFSLRFNLDWAIECGHPYNSRFCVNFNEPNITVGPYHHSPENHWPAQEFNSYVIRGNDPAVNISTVWEPNEWFLGNSKSQFFFTFPQLPLMVAHAIIWTTIYFLLIKCPNNIGTVISRLCVTVPCALYLLLIIGMSVSGFHFGGKNDMEKEITQQKRDDDPFDYWADIRGFYRTSILTVDYSGAFSGILLFATSRLRPGAKSLNALMLVPLMMLVPVLLTILRSGCEGHVAELQPAYTIYASTDEIISFDLLPVCFATSRIGPIWAIIYYAAQFLYTSLGPMLVFVSFIYQSFVDDLPTVQNFAPVFFALIVTFFAVPSVLLYMPLGTKITTLFRYTSQSSIVQILCYIVIYFIYGWQTIESDILTTANEPSSVSLVQYLTRPTSPVYSMLMFTLVPALLCTKFTAVFDLLLRGNDVLQHIDAGTCFIPGPLWARRFIGYGIMFAPTLIVTIFASYTMYIMMARHKLPFRDLLKPTSDWMAHTAVNTTRPRPHSLAYGLYNSLFQLSYETAFFGLFLVELFFGVAIFCVFALNSLSIVGFSTSHTANDYRALMLFTFVLLHGYALIEMRKCQIKEEQPNRLMLYIGVATLETAMLNGYMWMYASDHSWGIDAAPLTIIFCTTLIRGCCILLGIAIRAHLLDQIRPTRTRDATEIYEVDTVLAMDAEDDSPIIFDLARA</sequence>